<evidence type="ECO:0000256" key="4">
    <source>
        <dbReference type="ARBA" id="ARBA00022692"/>
    </source>
</evidence>
<dbReference type="EMBL" id="WRXO01000006">
    <property type="protein sequence ID" value="MVT43068.1"/>
    <property type="molecule type" value="Genomic_DNA"/>
</dbReference>
<protein>
    <submittedName>
        <fullName evidence="9">SusC/RagA family TonB-linked outer membrane protein</fullName>
    </submittedName>
</protein>
<gene>
    <name evidence="9" type="ORF">GO495_20895</name>
</gene>
<keyword evidence="2 7" id="KW-0813">Transport</keyword>
<keyword evidence="10" id="KW-1185">Reference proteome</keyword>
<dbReference type="InterPro" id="IPR023997">
    <property type="entry name" value="TonB-dep_OMP_SusC/RagA_CS"/>
</dbReference>
<organism evidence="9 10">
    <name type="scientific">Chitinophaga oryziterrae</name>
    <dbReference type="NCBI Taxonomy" id="1031224"/>
    <lineage>
        <taxon>Bacteria</taxon>
        <taxon>Pseudomonadati</taxon>
        <taxon>Bacteroidota</taxon>
        <taxon>Chitinophagia</taxon>
        <taxon>Chitinophagales</taxon>
        <taxon>Chitinophagaceae</taxon>
        <taxon>Chitinophaga</taxon>
    </lineage>
</organism>
<evidence type="ECO:0000313" key="10">
    <source>
        <dbReference type="Proteomes" id="UP000468388"/>
    </source>
</evidence>
<dbReference type="InterPro" id="IPR039426">
    <property type="entry name" value="TonB-dep_rcpt-like"/>
</dbReference>
<reference evidence="9 10" key="1">
    <citation type="submission" date="2019-12" db="EMBL/GenBank/DDBJ databases">
        <title>The draft genomic sequence of strain Chitinophaga oryziterrae JCM 16595.</title>
        <authorList>
            <person name="Zhang X."/>
        </authorList>
    </citation>
    <scope>NUCLEOTIDE SEQUENCE [LARGE SCALE GENOMIC DNA]</scope>
    <source>
        <strain evidence="9 10">JCM 16595</strain>
    </source>
</reference>
<proteinExistence type="inferred from homology"/>
<evidence type="ECO:0000256" key="7">
    <source>
        <dbReference type="PROSITE-ProRule" id="PRU01360"/>
    </source>
</evidence>
<dbReference type="NCBIfam" id="TIGR04057">
    <property type="entry name" value="SusC_RagA_signa"/>
    <property type="match status" value="1"/>
</dbReference>
<dbReference type="InterPro" id="IPR036942">
    <property type="entry name" value="Beta-barrel_TonB_sf"/>
</dbReference>
<dbReference type="Pfam" id="PF07715">
    <property type="entry name" value="Plug"/>
    <property type="match status" value="1"/>
</dbReference>
<dbReference type="Gene3D" id="2.170.130.10">
    <property type="entry name" value="TonB-dependent receptor, plug domain"/>
    <property type="match status" value="1"/>
</dbReference>
<evidence type="ECO:0000256" key="6">
    <source>
        <dbReference type="ARBA" id="ARBA00023237"/>
    </source>
</evidence>
<dbReference type="NCBIfam" id="TIGR04056">
    <property type="entry name" value="OMP_RagA_SusC"/>
    <property type="match status" value="1"/>
</dbReference>
<name>A0A6N8JFG4_9BACT</name>
<comment type="caution">
    <text evidence="9">The sequence shown here is derived from an EMBL/GenBank/DDBJ whole genome shotgun (WGS) entry which is preliminary data.</text>
</comment>
<comment type="subcellular location">
    <subcellularLocation>
        <location evidence="1 7">Cell outer membrane</location>
        <topology evidence="1 7">Multi-pass membrane protein</topology>
    </subcellularLocation>
</comment>
<dbReference type="Pfam" id="PF13620">
    <property type="entry name" value="CarboxypepD_reg"/>
    <property type="match status" value="1"/>
</dbReference>
<evidence type="ECO:0000256" key="3">
    <source>
        <dbReference type="ARBA" id="ARBA00022452"/>
    </source>
</evidence>
<keyword evidence="3 7" id="KW-1134">Transmembrane beta strand</keyword>
<feature type="domain" description="Secretin/TonB short N-terminal" evidence="8">
    <location>
        <begin position="81"/>
        <end position="132"/>
    </location>
</feature>
<dbReference type="InterPro" id="IPR023996">
    <property type="entry name" value="TonB-dep_OMP_SusC/RagA"/>
</dbReference>
<evidence type="ECO:0000256" key="2">
    <source>
        <dbReference type="ARBA" id="ARBA00022448"/>
    </source>
</evidence>
<sequence length="1217" mass="135750">MHFEAFCNRDAIVMFFKRSKRLLNNYRLSIQTLRVMRLSTIIILACCIQVSAKTYSQSITYSCRNESLENVFKVIKQQTGYLVFYDQNELDVSKKVTLDIKDQPLETLIRQALKDQPLSYSFEDKTIIITKRSMVNQMLADIKVPQMIYGFVVDERGNPIEQASVMLLPSRKLMVTGPTGRFNFPDIKPGDYTLRISHLSYEKQDQHITVPDGPASGSFTVKIIMHISLTKLSGITVSTGYQQIDQATATGSYNVITARDIEASPALNLMERLEGTIPGVRFDLRNNTIAIRGTNSYGGNTPPLVVIDGFPAMDQSLVKNPGGTIAATTFATNNAIIASFNPADIQSITFLKDAAAAAIWGAQAANGVIVIETKRGRKGMSTFNATANVSTSAPADMSNLNVMNSKQYIDFEKELFDLNYFADPASYWRYPAQDEALEDMFQVQRGAITAEERDKRLEALGKKSNLDQIKKYLLQSAVSRQYNLSMSGGGDNNTYYVSGNYSKDRPVFKGNSAEKYSVTANLTNDLLQKRITMTTGINQTYSNSTVNNAALEAMSPGANGLRPYEMLVDEQGKSINRYIAFTPRVTDSLTRLGYLPWTLNSIDELDRNNTIYKSSSSRLTSQLSAKITDWIRFDVSGMYQRASTDMKNLAELNSYATVDLVNTGTTIVNGKPVYGVPLGGVYKLSNSTSEDYTLRIQLNADKSWRKIHHLIVIAGNEFRQTKSGGFNQTRYGFNTDLGTSVTVNPTVPYTTIYRYGKTLPSVDGTIYANRKRYLSYYSTANYSLLDKYHLSGSVRFDDYSMIGVERRKRAVPLWSGGVKWDMTKEKFMHDIKWLDNLSIRVTEGIGGSVSADGSAFTTINLYGTDALTQQVYGTVGLPGNTMLGWATTRTTNAGFDADLLNSRLSVSFDIYKKHTYGIVTAQPVNSTYGWSSLSFNTSDMTNHGVELNLNGTMIRQTYWTWSANFNISYNTNKVTDVRFPDKVQDPSSLSQIISGYPVDNVFAYRWAGLDNKGQSQVYTAAGKIITSDMYSSDNLKPEDKRYMGRRTPPVFGGLSQTIRYKNISLSARMSYYLRYKVQKLGINSTLYPTGGSYQGFLSTSKELAQRWRKPGDEAFTNVPGIVGSSFNSITRYSLADFNVIDGDHARLQQVTLSYTLPGSVIKRLTFLRSLTMGATASNLGIIWRKNKEGIDPDYIFAGQYNSLPPSKNYTFNINASF</sequence>
<accession>A0A6N8JFG4</accession>
<dbReference type="Gene3D" id="2.40.170.20">
    <property type="entry name" value="TonB-dependent receptor, beta-barrel domain"/>
    <property type="match status" value="1"/>
</dbReference>
<dbReference type="InterPro" id="IPR011662">
    <property type="entry name" value="Secretin/TonB_short_N"/>
</dbReference>
<dbReference type="InterPro" id="IPR037066">
    <property type="entry name" value="Plug_dom_sf"/>
</dbReference>
<evidence type="ECO:0000256" key="1">
    <source>
        <dbReference type="ARBA" id="ARBA00004571"/>
    </source>
</evidence>
<dbReference type="Gene3D" id="2.60.40.1120">
    <property type="entry name" value="Carboxypeptidase-like, regulatory domain"/>
    <property type="match status" value="1"/>
</dbReference>
<dbReference type="GO" id="GO:0009279">
    <property type="term" value="C:cell outer membrane"/>
    <property type="evidence" value="ECO:0007669"/>
    <property type="project" value="UniProtKB-SubCell"/>
</dbReference>
<keyword evidence="4 7" id="KW-0812">Transmembrane</keyword>
<dbReference type="PROSITE" id="PS52016">
    <property type="entry name" value="TONB_DEPENDENT_REC_3"/>
    <property type="match status" value="1"/>
</dbReference>
<keyword evidence="5 7" id="KW-0472">Membrane</keyword>
<keyword evidence="6 7" id="KW-0998">Cell outer membrane</keyword>
<evidence type="ECO:0000259" key="8">
    <source>
        <dbReference type="SMART" id="SM00965"/>
    </source>
</evidence>
<evidence type="ECO:0000256" key="5">
    <source>
        <dbReference type="ARBA" id="ARBA00023136"/>
    </source>
</evidence>
<dbReference type="Proteomes" id="UP000468388">
    <property type="component" value="Unassembled WGS sequence"/>
</dbReference>
<dbReference type="AlphaFoldDB" id="A0A6N8JFG4"/>
<dbReference type="OrthoDB" id="9768177at2"/>
<dbReference type="InterPro" id="IPR012910">
    <property type="entry name" value="Plug_dom"/>
</dbReference>
<dbReference type="SUPFAM" id="SSF49464">
    <property type="entry name" value="Carboxypeptidase regulatory domain-like"/>
    <property type="match status" value="1"/>
</dbReference>
<dbReference type="SMART" id="SM00965">
    <property type="entry name" value="STN"/>
    <property type="match status" value="1"/>
</dbReference>
<dbReference type="SUPFAM" id="SSF56935">
    <property type="entry name" value="Porins"/>
    <property type="match status" value="1"/>
</dbReference>
<evidence type="ECO:0000313" key="9">
    <source>
        <dbReference type="EMBL" id="MVT43068.1"/>
    </source>
</evidence>
<dbReference type="InterPro" id="IPR008969">
    <property type="entry name" value="CarboxyPept-like_regulatory"/>
</dbReference>
<comment type="similarity">
    <text evidence="7">Belongs to the TonB-dependent receptor family.</text>
</comment>
<dbReference type="Pfam" id="PF07660">
    <property type="entry name" value="STN"/>
    <property type="match status" value="1"/>
</dbReference>